<dbReference type="Pfam" id="PF07727">
    <property type="entry name" value="RVT_2"/>
    <property type="match status" value="1"/>
</dbReference>
<comment type="caution">
    <text evidence="5">The sequence shown here is derived from an EMBL/GenBank/DDBJ whole genome shotgun (WGS) entry which is preliminary data.</text>
</comment>
<reference evidence="5 6" key="1">
    <citation type="journal article" date="2018" name="PLoS Genet.">
        <title>Population sequencing reveals clonal diversity and ancestral inbreeding in the grapevine cultivar Chardonnay.</title>
        <authorList>
            <person name="Roach M.J."/>
            <person name="Johnson D.L."/>
            <person name="Bohlmann J."/>
            <person name="van Vuuren H.J."/>
            <person name="Jones S.J."/>
            <person name="Pretorius I.S."/>
            <person name="Schmidt S.A."/>
            <person name="Borneman A.R."/>
        </authorList>
    </citation>
    <scope>NUCLEOTIDE SEQUENCE [LARGE SCALE GENOMIC DNA]</scope>
    <source>
        <strain evidence="6">cv. Chardonnay</strain>
        <tissue evidence="5">Leaf</tissue>
    </source>
</reference>
<accession>A0A438HHZ9</accession>
<sequence length="443" mass="49298">MKCYHRFDITYQDNNGASSSRDSSQFQAMLAAALEHQDSWFFDTGATHHLTHSAQTLSHVQSYFGAEQVTIGDDLWGLALHSSTTGARYFLIFIDDYSRSTACLFLGYASAHKGYIFFDVSSGRVYISRSVIFHETSFPFQMSLPSSSSFSQSSFSTPVLISQPNPSTPPSISQPSSSTPALFPQPNSSTPSSPPTCNPTTNTTSIRTTSGSLPPLLQVQFATNSSSIPSFFSHLPLNTHPMAMNHEYQALLHNCTWSLVHPPHSTHIVGCRWIYKLKYRPDGSVERHKARQLDVENAFLNGKLQEEVFMAQPQGFVHPCYPHYVYKLHKAFYGLKQVPRAWFHKLWVALVDYGFQPSRVDMSLFIYHTALGSPSRLNLVPQLAEVYYRLAQLNSHGELQTCTHTRDIVMLIGHFVLMIVGALAATVSSSAQILSPGPPPNNA</sequence>
<feature type="domain" description="Retroviral polymerase SH3-like" evidence="4">
    <location>
        <begin position="98"/>
        <end position="143"/>
    </location>
</feature>
<feature type="region of interest" description="Disordered" evidence="1">
    <location>
        <begin position="160"/>
        <end position="211"/>
    </location>
</feature>
<evidence type="ECO:0000259" key="4">
    <source>
        <dbReference type="Pfam" id="PF25597"/>
    </source>
</evidence>
<dbReference type="EMBL" id="QGNW01000220">
    <property type="protein sequence ID" value="RVW84048.1"/>
    <property type="molecule type" value="Genomic_DNA"/>
</dbReference>
<keyword evidence="2" id="KW-0812">Transmembrane</keyword>
<proteinExistence type="predicted"/>
<evidence type="ECO:0000259" key="3">
    <source>
        <dbReference type="Pfam" id="PF07727"/>
    </source>
</evidence>
<feature type="domain" description="Reverse transcriptase Ty1/copia-type" evidence="3">
    <location>
        <begin position="289"/>
        <end position="367"/>
    </location>
</feature>
<evidence type="ECO:0000256" key="1">
    <source>
        <dbReference type="SAM" id="MobiDB-lite"/>
    </source>
</evidence>
<gene>
    <name evidence="5" type="primary">RE1_2672</name>
    <name evidence="5" type="ORF">CK203_040561</name>
</gene>
<dbReference type="Proteomes" id="UP000288805">
    <property type="component" value="Unassembled WGS sequence"/>
</dbReference>
<organism evidence="5 6">
    <name type="scientific">Vitis vinifera</name>
    <name type="common">Grape</name>
    <dbReference type="NCBI Taxonomy" id="29760"/>
    <lineage>
        <taxon>Eukaryota</taxon>
        <taxon>Viridiplantae</taxon>
        <taxon>Streptophyta</taxon>
        <taxon>Embryophyta</taxon>
        <taxon>Tracheophyta</taxon>
        <taxon>Spermatophyta</taxon>
        <taxon>Magnoliopsida</taxon>
        <taxon>eudicotyledons</taxon>
        <taxon>Gunneridae</taxon>
        <taxon>Pentapetalae</taxon>
        <taxon>rosids</taxon>
        <taxon>Vitales</taxon>
        <taxon>Vitaceae</taxon>
        <taxon>Viteae</taxon>
        <taxon>Vitis</taxon>
    </lineage>
</organism>
<keyword evidence="2" id="KW-0472">Membrane</keyword>
<dbReference type="InterPro" id="IPR057670">
    <property type="entry name" value="SH3_retrovirus"/>
</dbReference>
<dbReference type="Pfam" id="PF25597">
    <property type="entry name" value="SH3_retrovirus"/>
    <property type="match status" value="1"/>
</dbReference>
<dbReference type="AlphaFoldDB" id="A0A438HHZ9"/>
<feature type="compositionally biased region" description="Low complexity" evidence="1">
    <location>
        <begin position="198"/>
        <end position="210"/>
    </location>
</feature>
<dbReference type="InterPro" id="IPR013103">
    <property type="entry name" value="RVT_2"/>
</dbReference>
<protein>
    <submittedName>
        <fullName evidence="5">Retrovirus-related Pol polyprotein from transposon RE1</fullName>
    </submittedName>
</protein>
<evidence type="ECO:0000313" key="6">
    <source>
        <dbReference type="Proteomes" id="UP000288805"/>
    </source>
</evidence>
<evidence type="ECO:0000313" key="5">
    <source>
        <dbReference type="EMBL" id="RVW84048.1"/>
    </source>
</evidence>
<feature type="compositionally biased region" description="Low complexity" evidence="1">
    <location>
        <begin position="160"/>
        <end position="191"/>
    </location>
</feature>
<evidence type="ECO:0000256" key="2">
    <source>
        <dbReference type="SAM" id="Phobius"/>
    </source>
</evidence>
<keyword evidence="2" id="KW-1133">Transmembrane helix</keyword>
<feature type="transmembrane region" description="Helical" evidence="2">
    <location>
        <begin position="408"/>
        <end position="427"/>
    </location>
</feature>
<name>A0A438HHZ9_VITVI</name>